<reference evidence="1" key="1">
    <citation type="submission" date="2020-02" db="EMBL/GenBank/DDBJ databases">
        <authorList>
            <person name="Meier V. D."/>
        </authorList>
    </citation>
    <scope>NUCLEOTIDE SEQUENCE</scope>
    <source>
        <strain evidence="1">AVDCRST_MAG86</strain>
    </source>
</reference>
<dbReference type="SUPFAM" id="SSF52833">
    <property type="entry name" value="Thioredoxin-like"/>
    <property type="match status" value="1"/>
</dbReference>
<organism evidence="1">
    <name type="scientific">uncultured Truepera sp</name>
    <dbReference type="NCBI Taxonomy" id="543023"/>
    <lineage>
        <taxon>Bacteria</taxon>
        <taxon>Thermotogati</taxon>
        <taxon>Deinococcota</taxon>
        <taxon>Deinococci</taxon>
        <taxon>Trueperales</taxon>
        <taxon>Trueperaceae</taxon>
        <taxon>Truepera</taxon>
        <taxon>environmental samples</taxon>
    </lineage>
</organism>
<proteinExistence type="predicted"/>
<dbReference type="EMBL" id="CADCWP010000069">
    <property type="protein sequence ID" value="CAA9565126.1"/>
    <property type="molecule type" value="Genomic_DNA"/>
</dbReference>
<dbReference type="Gene3D" id="3.40.30.10">
    <property type="entry name" value="Glutaredoxin"/>
    <property type="match status" value="1"/>
</dbReference>
<accession>A0A6J4V0M3</accession>
<protein>
    <recommendedName>
        <fullName evidence="2">(2Fe-2S) ferredoxin domain-containing protein</fullName>
    </recommendedName>
</protein>
<dbReference type="AlphaFoldDB" id="A0A6J4V0M3"/>
<dbReference type="InterPro" id="IPR036249">
    <property type="entry name" value="Thioredoxin-like_sf"/>
</dbReference>
<gene>
    <name evidence="1" type="ORF">AVDCRST_MAG86-986</name>
</gene>
<dbReference type="CDD" id="cd02980">
    <property type="entry name" value="TRX_Fd_family"/>
    <property type="match status" value="1"/>
</dbReference>
<evidence type="ECO:0000313" key="1">
    <source>
        <dbReference type="EMBL" id="CAA9565126.1"/>
    </source>
</evidence>
<evidence type="ECO:0008006" key="2">
    <source>
        <dbReference type="Google" id="ProtNLM"/>
    </source>
</evidence>
<sequence>MREKAEHRVTVHVCRAKTCVRRGAAELAAGLEVTFAREGVAVSVLRHDCFDLCKQACNVLLELPGTEPRLYTQLHPRAAERFAQSIVAELGTDARTPVGAVNSD</sequence>
<name>A0A6J4V0M3_9DEIN</name>